<evidence type="ECO:0000313" key="8">
    <source>
        <dbReference type="EMBL" id="RKP12067.1"/>
    </source>
</evidence>
<feature type="compositionally biased region" description="Low complexity" evidence="5">
    <location>
        <begin position="556"/>
        <end position="566"/>
    </location>
</feature>
<feature type="domain" description="Rho-GAP" evidence="7">
    <location>
        <begin position="727"/>
        <end position="954"/>
    </location>
</feature>
<evidence type="ECO:0008006" key="10">
    <source>
        <dbReference type="Google" id="ProtNLM"/>
    </source>
</evidence>
<dbReference type="GO" id="GO:0005737">
    <property type="term" value="C:cytoplasm"/>
    <property type="evidence" value="ECO:0007669"/>
    <property type="project" value="TreeGrafter"/>
</dbReference>
<dbReference type="PROSITE" id="PS50023">
    <property type="entry name" value="LIM_DOMAIN_2"/>
    <property type="match status" value="1"/>
</dbReference>
<feature type="compositionally biased region" description="Low complexity" evidence="5">
    <location>
        <begin position="573"/>
        <end position="623"/>
    </location>
</feature>
<feature type="compositionally biased region" description="Low complexity" evidence="5">
    <location>
        <begin position="512"/>
        <end position="523"/>
    </location>
</feature>
<proteinExistence type="predicted"/>
<dbReference type="GO" id="GO:0046872">
    <property type="term" value="F:metal ion binding"/>
    <property type="evidence" value="ECO:0007669"/>
    <property type="project" value="UniProtKB-KW"/>
</dbReference>
<keyword evidence="3 4" id="KW-0862">Zinc</keyword>
<dbReference type="PANTHER" id="PTHR14963:SF7">
    <property type="entry name" value="RHO GTPASE-ACTIVATING PROTEIN 19"/>
    <property type="match status" value="1"/>
</dbReference>
<reference evidence="9" key="1">
    <citation type="journal article" date="2018" name="Nat. Microbiol.">
        <title>Leveraging single-cell genomics to expand the fungal tree of life.</title>
        <authorList>
            <person name="Ahrendt S.R."/>
            <person name="Quandt C.A."/>
            <person name="Ciobanu D."/>
            <person name="Clum A."/>
            <person name="Salamov A."/>
            <person name="Andreopoulos B."/>
            <person name="Cheng J.F."/>
            <person name="Woyke T."/>
            <person name="Pelin A."/>
            <person name="Henrissat B."/>
            <person name="Reynolds N.K."/>
            <person name="Benny G.L."/>
            <person name="Smith M.E."/>
            <person name="James T.Y."/>
            <person name="Grigoriev I.V."/>
        </authorList>
    </citation>
    <scope>NUCLEOTIDE SEQUENCE [LARGE SCALE GENOMIC DNA]</scope>
</reference>
<keyword evidence="1" id="KW-0343">GTPase activation</keyword>
<feature type="compositionally biased region" description="Gly residues" evidence="5">
    <location>
        <begin position="693"/>
        <end position="704"/>
    </location>
</feature>
<name>A0A4P9Y044_9FUNG</name>
<evidence type="ECO:0000256" key="4">
    <source>
        <dbReference type="PROSITE-ProRule" id="PRU00125"/>
    </source>
</evidence>
<keyword evidence="9" id="KW-1185">Reference proteome</keyword>
<dbReference type="InterPro" id="IPR000198">
    <property type="entry name" value="RhoGAP_dom"/>
</dbReference>
<protein>
    <recommendedName>
        <fullName evidence="10">Rho-GAP domain-containing protein</fullName>
    </recommendedName>
</protein>
<feature type="region of interest" description="Disordered" evidence="5">
    <location>
        <begin position="428"/>
        <end position="631"/>
    </location>
</feature>
<dbReference type="SMART" id="SM00324">
    <property type="entry name" value="RhoGAP"/>
    <property type="match status" value="1"/>
</dbReference>
<dbReference type="PROSITE" id="PS00478">
    <property type="entry name" value="LIM_DOMAIN_1"/>
    <property type="match status" value="1"/>
</dbReference>
<keyword evidence="2 4" id="KW-0479">Metal-binding</keyword>
<accession>A0A4P9Y044</accession>
<feature type="region of interest" description="Disordered" evidence="5">
    <location>
        <begin position="257"/>
        <end position="371"/>
    </location>
</feature>
<feature type="region of interest" description="Disordered" evidence="5">
    <location>
        <begin position="689"/>
        <end position="721"/>
    </location>
</feature>
<feature type="compositionally biased region" description="Low complexity" evidence="5">
    <location>
        <begin position="347"/>
        <end position="363"/>
    </location>
</feature>
<evidence type="ECO:0000256" key="5">
    <source>
        <dbReference type="SAM" id="MobiDB-lite"/>
    </source>
</evidence>
<gene>
    <name evidence="8" type="ORF">BJ684DRAFT_21368</name>
</gene>
<evidence type="ECO:0000256" key="2">
    <source>
        <dbReference type="ARBA" id="ARBA00022723"/>
    </source>
</evidence>
<evidence type="ECO:0000259" key="6">
    <source>
        <dbReference type="PROSITE" id="PS50023"/>
    </source>
</evidence>
<dbReference type="GO" id="GO:0051056">
    <property type="term" value="P:regulation of small GTPase mediated signal transduction"/>
    <property type="evidence" value="ECO:0007669"/>
    <property type="project" value="TreeGrafter"/>
</dbReference>
<feature type="compositionally biased region" description="Low complexity" evidence="5">
    <location>
        <begin position="262"/>
        <end position="277"/>
    </location>
</feature>
<evidence type="ECO:0000256" key="1">
    <source>
        <dbReference type="ARBA" id="ARBA00022468"/>
    </source>
</evidence>
<feature type="compositionally biased region" description="Low complexity" evidence="5">
    <location>
        <begin position="132"/>
        <end position="144"/>
    </location>
</feature>
<keyword evidence="4" id="KW-0440">LIM domain</keyword>
<dbReference type="PANTHER" id="PTHR14963">
    <property type="entry name" value="RHO GTPASE ACTIVATING PROTEIN 18,19-RELATED"/>
    <property type="match status" value="1"/>
</dbReference>
<feature type="compositionally biased region" description="Acidic residues" evidence="5">
    <location>
        <begin position="100"/>
        <end position="116"/>
    </location>
</feature>
<dbReference type="Gene3D" id="1.10.555.10">
    <property type="entry name" value="Rho GTPase activation protein"/>
    <property type="match status" value="1"/>
</dbReference>
<feature type="non-terminal residue" evidence="8">
    <location>
        <position position="1"/>
    </location>
</feature>
<dbReference type="GO" id="GO:0005096">
    <property type="term" value="F:GTPase activator activity"/>
    <property type="evidence" value="ECO:0007669"/>
    <property type="project" value="UniProtKB-KW"/>
</dbReference>
<sequence length="1008" mass="108045">LPHTKEPKFLCKNIIHFFTLLSQTQEGEIQRLSSTKDLITLVTGLAHYLKNLIRIGLKGALRMENEHGSTTTISAFLSKLMELEEYGRVGGKKKMVETIAEGEEEEEEEEEDEEETVKEVEAVMQASPGQVPITSTTPSSASSPQGQKGGVQGSRSPGQGFSLGVGEDEEEEGEEGDTGEDDLFGPCHTREEEEAKARAFAALTDRCVGCQQTLEEQCIRSGPWRWHDTCLMCVTCGVPLVLGREERHVQRQIQVQQAFGRSPSTSSTSSTVSSTSSLARNPRLDHMSGQTGQTADLAHQLPGPRPHTLGRRMTKAERRRTLTLPLTRPGSSVDLQTGHVYCPAHAPSPSSSSPSSGSVDPSSYMGEDSPHPLSKISTARFTRVSQLKQYVFLLRVAQQHLILKLMSSQQALAPDSISAALGGGHITQASSPVRPTLLPIDPTAGSSIGPGGSVRMGPSSSTWGGHTTTSAASTSPSPPSSSRTHPYGPQGTRAMGPSTSPRSGHPDPSSAPPSGTSTSASSTSRRRGRDEVEGLDRRLSNSAQLAKRRTIVHHQSVSTTASTTTTGLSDIASPGPRGPLSSGPMTSTSVTSLSSSGHLPPSSSPSSTISSSFSASAPSSTSPKQGREAPTRRKYLSELTALELTLVRHLAVLFMHPCVSKLDSYYDAMDPLMVLVDPSRSSLWRRLKSAMNKGGGGGGGGGNDTGDHNPSHPAGISSSKVSSTFGVPLDVLVERTGVTAPFGIGPIPLRVPSFLAAAIGTLREKDVTIEGIYRKNGNIRRLRELTETIDRSRGSLSSITGLLIKENAVQIAALVKKFLRDLPDPLLSYKIHRLLITICKMEDEGIASPSLPDPASPSGPGNSVSDGRVHLLHLAYCLLPEENRDVLEVLLAHFRWISQYAEIEDRGNKMDLSNMATVVTPNILYSKSKDPSRDESFYANEVVLTLLESQDELAMVPAEIAQILKEPGFLEITANGLQLSSKELMKRCEAYIRPRKAGSRPGNSRVGR</sequence>
<evidence type="ECO:0000256" key="3">
    <source>
        <dbReference type="ARBA" id="ARBA00022833"/>
    </source>
</evidence>
<dbReference type="PROSITE" id="PS50238">
    <property type="entry name" value="RHOGAP"/>
    <property type="match status" value="1"/>
</dbReference>
<evidence type="ECO:0000259" key="7">
    <source>
        <dbReference type="PROSITE" id="PS50238"/>
    </source>
</evidence>
<feature type="compositionally biased region" description="Basic and acidic residues" evidence="5">
    <location>
        <begin position="528"/>
        <end position="539"/>
    </location>
</feature>
<feature type="compositionally biased region" description="Low complexity" evidence="5">
    <location>
        <begin position="458"/>
        <end position="486"/>
    </location>
</feature>
<dbReference type="Proteomes" id="UP000267251">
    <property type="component" value="Unassembled WGS sequence"/>
</dbReference>
<dbReference type="AlphaFoldDB" id="A0A4P9Y044"/>
<evidence type="ECO:0000313" key="9">
    <source>
        <dbReference type="Proteomes" id="UP000267251"/>
    </source>
</evidence>
<dbReference type="OrthoDB" id="20689at2759"/>
<dbReference type="InterPro" id="IPR008936">
    <property type="entry name" value="Rho_GTPase_activation_prot"/>
</dbReference>
<dbReference type="Pfam" id="PF00620">
    <property type="entry name" value="RhoGAP"/>
    <property type="match status" value="1"/>
</dbReference>
<feature type="domain" description="LIM zinc-binding" evidence="6">
    <location>
        <begin position="205"/>
        <end position="265"/>
    </location>
</feature>
<feature type="compositionally biased region" description="Acidic residues" evidence="5">
    <location>
        <begin position="166"/>
        <end position="183"/>
    </location>
</feature>
<organism evidence="8 9">
    <name type="scientific">Piptocephalis cylindrospora</name>
    <dbReference type="NCBI Taxonomy" id="1907219"/>
    <lineage>
        <taxon>Eukaryota</taxon>
        <taxon>Fungi</taxon>
        <taxon>Fungi incertae sedis</taxon>
        <taxon>Zoopagomycota</taxon>
        <taxon>Zoopagomycotina</taxon>
        <taxon>Zoopagomycetes</taxon>
        <taxon>Zoopagales</taxon>
        <taxon>Piptocephalidaceae</taxon>
        <taxon>Piptocephalis</taxon>
    </lineage>
</organism>
<dbReference type="GO" id="GO:0007165">
    <property type="term" value="P:signal transduction"/>
    <property type="evidence" value="ECO:0007669"/>
    <property type="project" value="InterPro"/>
</dbReference>
<dbReference type="EMBL" id="KZ988497">
    <property type="protein sequence ID" value="RKP12067.1"/>
    <property type="molecule type" value="Genomic_DNA"/>
</dbReference>
<dbReference type="InterPro" id="IPR001781">
    <property type="entry name" value="Znf_LIM"/>
</dbReference>
<feature type="region of interest" description="Disordered" evidence="5">
    <location>
        <begin position="99"/>
        <end position="186"/>
    </location>
</feature>
<dbReference type="Gene3D" id="2.10.110.10">
    <property type="entry name" value="Cysteine Rich Protein"/>
    <property type="match status" value="1"/>
</dbReference>
<dbReference type="SUPFAM" id="SSF48350">
    <property type="entry name" value="GTPase activation domain, GAP"/>
    <property type="match status" value="1"/>
</dbReference>